<organism evidence="2">
    <name type="scientific">Mucochytrium quahogii</name>
    <dbReference type="NCBI Taxonomy" id="96639"/>
    <lineage>
        <taxon>Eukaryota</taxon>
        <taxon>Sar</taxon>
        <taxon>Stramenopiles</taxon>
        <taxon>Bigyra</taxon>
        <taxon>Labyrinthulomycetes</taxon>
        <taxon>Thraustochytrida</taxon>
        <taxon>Thraustochytriidae</taxon>
        <taxon>Mucochytrium</taxon>
    </lineage>
</organism>
<protein>
    <submittedName>
        <fullName evidence="2">Uncharacterized protein</fullName>
    </submittedName>
</protein>
<feature type="chain" id="PRO_5030750368" evidence="1">
    <location>
        <begin position="19"/>
        <end position="193"/>
    </location>
</feature>
<accession>A0A7S2RBT8</accession>
<sequence>MKLLVVLLATCCSPAAVATQSTGNFTLALGQHFYDSTMGLILERNFTPGQGQVGGQINVQYTCGSTQDLTMLVTSSDETLQKWKDFNVVSEETLQVHIVVPNVPDRTTVQITTPFCPHVQISAFGAKLHMDVFSGKELIKKNGKANACWSTDFHYDGTGLCATQTNQATIVFKEQIYLGIRDASQGKICGRFQ</sequence>
<evidence type="ECO:0000256" key="1">
    <source>
        <dbReference type="SAM" id="SignalP"/>
    </source>
</evidence>
<feature type="signal peptide" evidence="1">
    <location>
        <begin position="1"/>
        <end position="18"/>
    </location>
</feature>
<dbReference type="AlphaFoldDB" id="A0A7S2RBT8"/>
<gene>
    <name evidence="2" type="ORF">QSP1433_LOCUS1791</name>
</gene>
<dbReference type="EMBL" id="HBHK01003050">
    <property type="protein sequence ID" value="CAD9666648.1"/>
    <property type="molecule type" value="Transcribed_RNA"/>
</dbReference>
<evidence type="ECO:0000313" key="2">
    <source>
        <dbReference type="EMBL" id="CAD9666648.1"/>
    </source>
</evidence>
<proteinExistence type="predicted"/>
<name>A0A7S2RBT8_9STRA</name>
<keyword evidence="1" id="KW-0732">Signal</keyword>
<reference evidence="2" key="1">
    <citation type="submission" date="2021-01" db="EMBL/GenBank/DDBJ databases">
        <authorList>
            <person name="Corre E."/>
            <person name="Pelletier E."/>
            <person name="Niang G."/>
            <person name="Scheremetjew M."/>
            <person name="Finn R."/>
            <person name="Kale V."/>
            <person name="Holt S."/>
            <person name="Cochrane G."/>
            <person name="Meng A."/>
            <person name="Brown T."/>
            <person name="Cohen L."/>
        </authorList>
    </citation>
    <scope>NUCLEOTIDE SEQUENCE</scope>
    <source>
        <strain evidence="2">NY070348D</strain>
    </source>
</reference>